<evidence type="ECO:0000256" key="2">
    <source>
        <dbReference type="ARBA" id="ARBA00005811"/>
    </source>
</evidence>
<keyword evidence="10" id="KW-1185">Reference proteome</keyword>
<evidence type="ECO:0000256" key="3">
    <source>
        <dbReference type="ARBA" id="ARBA00022475"/>
    </source>
</evidence>
<dbReference type="GO" id="GO:0022857">
    <property type="term" value="F:transmembrane transporter activity"/>
    <property type="evidence" value="ECO:0007669"/>
    <property type="project" value="InterPro"/>
</dbReference>
<dbReference type="Proteomes" id="UP000183994">
    <property type="component" value="Unassembled WGS sequence"/>
</dbReference>
<evidence type="ECO:0000256" key="6">
    <source>
        <dbReference type="ARBA" id="ARBA00023136"/>
    </source>
</evidence>
<dbReference type="RefSeq" id="WP_015948344.1">
    <property type="nucleotide sequence ID" value="NZ_FQZU01000008.1"/>
</dbReference>
<dbReference type="EMBL" id="FQZU01000008">
    <property type="protein sequence ID" value="SHJ49788.1"/>
    <property type="molecule type" value="Genomic_DNA"/>
</dbReference>
<dbReference type="Pfam" id="PF02472">
    <property type="entry name" value="ExbD"/>
    <property type="match status" value="1"/>
</dbReference>
<sequence length="139" mass="15050">MLNITASRRNKGQGVELNIAPLIDMVFILLIFFLVTTSFVRETGVDVERPSAATAVTKNQSSILIAVTRDNRVFMEKRELDPRTVRANVERALAENPEAGVVVVADKESMTGMVIEVMDECRLAGAKNVSIAASLDSGG</sequence>
<keyword evidence="4 7" id="KW-0812">Transmembrane</keyword>
<comment type="similarity">
    <text evidence="2 7">Belongs to the ExbD/TolR family.</text>
</comment>
<dbReference type="PANTHER" id="PTHR30558:SF13">
    <property type="entry name" value="BIOPOLYMER TRANSPORT PROTEIN EXBD2"/>
    <property type="match status" value="1"/>
</dbReference>
<keyword evidence="3" id="KW-1003">Cell membrane</keyword>
<dbReference type="AlphaFoldDB" id="A0A1M6JSU9"/>
<name>A0A1M6JSU9_9BACT</name>
<keyword evidence="7" id="KW-0813">Transport</keyword>
<dbReference type="GO" id="GO:0015031">
    <property type="term" value="P:protein transport"/>
    <property type="evidence" value="ECO:0007669"/>
    <property type="project" value="UniProtKB-KW"/>
</dbReference>
<comment type="subcellular location">
    <subcellularLocation>
        <location evidence="1">Cell membrane</location>
        <topology evidence="1">Single-pass membrane protein</topology>
    </subcellularLocation>
    <subcellularLocation>
        <location evidence="7">Cell membrane</location>
        <topology evidence="7">Single-pass type II membrane protein</topology>
    </subcellularLocation>
</comment>
<evidence type="ECO:0000313" key="10">
    <source>
        <dbReference type="Proteomes" id="UP000183994"/>
    </source>
</evidence>
<evidence type="ECO:0000256" key="5">
    <source>
        <dbReference type="ARBA" id="ARBA00022989"/>
    </source>
</evidence>
<gene>
    <name evidence="9" type="ORF">SAMN02745216_01762</name>
</gene>
<dbReference type="Gene3D" id="3.30.420.270">
    <property type="match status" value="1"/>
</dbReference>
<feature type="transmembrane region" description="Helical" evidence="8">
    <location>
        <begin position="21"/>
        <end position="40"/>
    </location>
</feature>
<keyword evidence="5 8" id="KW-1133">Transmembrane helix</keyword>
<evidence type="ECO:0000313" key="9">
    <source>
        <dbReference type="EMBL" id="SHJ49788.1"/>
    </source>
</evidence>
<evidence type="ECO:0000256" key="7">
    <source>
        <dbReference type="RuleBase" id="RU003879"/>
    </source>
</evidence>
<dbReference type="GO" id="GO:0005886">
    <property type="term" value="C:plasma membrane"/>
    <property type="evidence" value="ECO:0007669"/>
    <property type="project" value="UniProtKB-SubCell"/>
</dbReference>
<accession>A0A1M6JSU9</accession>
<reference evidence="10" key="1">
    <citation type="submission" date="2016-11" db="EMBL/GenBank/DDBJ databases">
        <authorList>
            <person name="Varghese N."/>
            <person name="Submissions S."/>
        </authorList>
    </citation>
    <scope>NUCLEOTIDE SEQUENCE [LARGE SCALE GENOMIC DNA]</scope>
    <source>
        <strain evidence="10">DSM 16219</strain>
    </source>
</reference>
<dbReference type="PANTHER" id="PTHR30558">
    <property type="entry name" value="EXBD MEMBRANE COMPONENT OF PMF-DRIVEN MACROMOLECULE IMPORT SYSTEM"/>
    <property type="match status" value="1"/>
</dbReference>
<evidence type="ECO:0000256" key="4">
    <source>
        <dbReference type="ARBA" id="ARBA00022692"/>
    </source>
</evidence>
<proteinExistence type="inferred from homology"/>
<protein>
    <submittedName>
        <fullName evidence="9">Outer membrane transport energization protein ExbD</fullName>
    </submittedName>
</protein>
<dbReference type="InterPro" id="IPR003400">
    <property type="entry name" value="ExbD"/>
</dbReference>
<keyword evidence="6 8" id="KW-0472">Membrane</keyword>
<evidence type="ECO:0000256" key="1">
    <source>
        <dbReference type="ARBA" id="ARBA00004162"/>
    </source>
</evidence>
<dbReference type="OrthoDB" id="5456447at2"/>
<evidence type="ECO:0000256" key="8">
    <source>
        <dbReference type="SAM" id="Phobius"/>
    </source>
</evidence>
<keyword evidence="7" id="KW-0653">Protein transport</keyword>
<organism evidence="9 10">
    <name type="scientific">Desulfatibacillum alkenivorans DSM 16219</name>
    <dbReference type="NCBI Taxonomy" id="1121393"/>
    <lineage>
        <taxon>Bacteria</taxon>
        <taxon>Pseudomonadati</taxon>
        <taxon>Thermodesulfobacteriota</taxon>
        <taxon>Desulfobacteria</taxon>
        <taxon>Desulfobacterales</taxon>
        <taxon>Desulfatibacillaceae</taxon>
        <taxon>Desulfatibacillum</taxon>
    </lineage>
</organism>
<dbReference type="STRING" id="1121393.SAMN02745216_01762"/>